<dbReference type="Gene3D" id="3.90.550.10">
    <property type="entry name" value="Spore Coat Polysaccharide Biosynthesis Protein SpsA, Chain A"/>
    <property type="match status" value="2"/>
</dbReference>
<feature type="domain" description="Glycosyltransferase 2-like" evidence="1">
    <location>
        <begin position="63"/>
        <end position="192"/>
    </location>
</feature>
<dbReference type="RefSeq" id="WP_186981468.1">
    <property type="nucleotide sequence ID" value="NZ_JACOQH010000001.1"/>
</dbReference>
<dbReference type="EMBL" id="JACOQH010000001">
    <property type="protein sequence ID" value="MBC5752765.1"/>
    <property type="molecule type" value="Genomic_DNA"/>
</dbReference>
<dbReference type="PANTHER" id="PTHR43685:SF2">
    <property type="entry name" value="GLYCOSYLTRANSFERASE 2-LIKE DOMAIN-CONTAINING PROTEIN"/>
    <property type="match status" value="1"/>
</dbReference>
<sequence>MGIVSKTVGVYKRYGLKGFCTKLNEKISSPMRTYGKRVAEFLTTEEELGAQREHRFLVEPCISIVVPAYETNEQFLKELLASLEGQSYDNWELCIADGSRTDQVERVIQERIRQYEDAGCRYKIRYERLKENNGISENTNEGLKLVTGSYVGFMDHDDVLERNALFEVVNVINTFPDADVIYSDEDKVSHDLTRHTQPHFKPDFNLELLRDNNYICHFLVVSRPLLADIGGFRKEYDGSQDYDFILRATEKAKRICHIPKILYHWRMHAASTAGDSDSKEYTFDAGKRALEAHFKRLGIEAEVEKRIEVGCFHIRYKRKEAEREEDYILLLPDGVKPITGGWKEELISCCMQERVGIVGGKTIGTNGKVLQNGYICGKGGEVRTLFAGLPEKYKGYCRRAVLAQEVGAVSFAFAAIKKEAFDRVGGVDETLPHPYLEMDFCRRLRKAGYAVVQASGVEAVVEKEPDYRSICGKKGSDVLPLTEAKKKLAKDVEESGSSYDPCYNPNFAESGKTFTL</sequence>
<dbReference type="SUPFAM" id="SSF53448">
    <property type="entry name" value="Nucleotide-diphospho-sugar transferases"/>
    <property type="match status" value="2"/>
</dbReference>
<evidence type="ECO:0000313" key="3">
    <source>
        <dbReference type="Proteomes" id="UP000621540"/>
    </source>
</evidence>
<protein>
    <submittedName>
        <fullName evidence="2">Glycosyltransferase</fullName>
    </submittedName>
</protein>
<dbReference type="CDD" id="cd04184">
    <property type="entry name" value="GT2_RfbC_Mx_like"/>
    <property type="match status" value="1"/>
</dbReference>
<gene>
    <name evidence="2" type="ORF">H8Z76_01780</name>
</gene>
<accession>A0ABR7I776</accession>
<dbReference type="PANTHER" id="PTHR43685">
    <property type="entry name" value="GLYCOSYLTRANSFERASE"/>
    <property type="match status" value="1"/>
</dbReference>
<dbReference type="InterPro" id="IPR029044">
    <property type="entry name" value="Nucleotide-diphossugar_trans"/>
</dbReference>
<dbReference type="InterPro" id="IPR050834">
    <property type="entry name" value="Glycosyltransf_2"/>
</dbReference>
<dbReference type="Proteomes" id="UP000621540">
    <property type="component" value="Unassembled WGS sequence"/>
</dbReference>
<dbReference type="InterPro" id="IPR001173">
    <property type="entry name" value="Glyco_trans_2-like"/>
</dbReference>
<comment type="caution">
    <text evidence="2">The sequence shown here is derived from an EMBL/GenBank/DDBJ whole genome shotgun (WGS) entry which is preliminary data.</text>
</comment>
<evidence type="ECO:0000259" key="1">
    <source>
        <dbReference type="Pfam" id="PF00535"/>
    </source>
</evidence>
<reference evidence="2 3" key="1">
    <citation type="submission" date="2020-08" db="EMBL/GenBank/DDBJ databases">
        <title>Genome public.</title>
        <authorList>
            <person name="Liu C."/>
            <person name="Sun Q."/>
        </authorList>
    </citation>
    <scope>NUCLEOTIDE SEQUENCE [LARGE SCALE GENOMIC DNA]</scope>
    <source>
        <strain evidence="2 3">BX0805</strain>
    </source>
</reference>
<name>A0ABR7I776_9FIRM</name>
<organism evidence="2 3">
    <name type="scientific">Roseburia yibonii</name>
    <dbReference type="NCBI Taxonomy" id="2763063"/>
    <lineage>
        <taxon>Bacteria</taxon>
        <taxon>Bacillati</taxon>
        <taxon>Bacillota</taxon>
        <taxon>Clostridia</taxon>
        <taxon>Lachnospirales</taxon>
        <taxon>Lachnospiraceae</taxon>
        <taxon>Roseburia</taxon>
    </lineage>
</organism>
<evidence type="ECO:0000313" key="2">
    <source>
        <dbReference type="EMBL" id="MBC5752765.1"/>
    </source>
</evidence>
<keyword evidence="3" id="KW-1185">Reference proteome</keyword>
<dbReference type="Pfam" id="PF00535">
    <property type="entry name" value="Glycos_transf_2"/>
    <property type="match status" value="1"/>
</dbReference>
<proteinExistence type="predicted"/>